<keyword evidence="5 12" id="KW-0812">Transmembrane</keyword>
<dbReference type="InterPro" id="IPR025749">
    <property type="entry name" value="Sphingomyelin_synth-like_dom"/>
</dbReference>
<gene>
    <name evidence="14" type="ORF">TREES_T100004042</name>
</gene>
<comment type="subcellular location">
    <subcellularLocation>
        <location evidence="1">Membrane</location>
        <topology evidence="1">Multi-pass membrane protein</topology>
    </subcellularLocation>
</comment>
<feature type="transmembrane region" description="Helical" evidence="12">
    <location>
        <begin position="159"/>
        <end position="177"/>
    </location>
</feature>
<keyword evidence="9 12" id="KW-0472">Membrane</keyword>
<evidence type="ECO:0000256" key="6">
    <source>
        <dbReference type="ARBA" id="ARBA00022919"/>
    </source>
</evidence>
<dbReference type="GO" id="GO:0046513">
    <property type="term" value="P:ceramide biosynthetic process"/>
    <property type="evidence" value="ECO:0007669"/>
    <property type="project" value="TreeGrafter"/>
</dbReference>
<evidence type="ECO:0000256" key="8">
    <source>
        <dbReference type="ARBA" id="ARBA00023098"/>
    </source>
</evidence>
<feature type="compositionally biased region" description="Acidic residues" evidence="11">
    <location>
        <begin position="421"/>
        <end position="437"/>
    </location>
</feature>
<evidence type="ECO:0000256" key="3">
    <source>
        <dbReference type="ARBA" id="ARBA00005441"/>
    </source>
</evidence>
<feature type="transmembrane region" description="Helical" evidence="12">
    <location>
        <begin position="217"/>
        <end position="240"/>
    </location>
</feature>
<accession>L9KN09</accession>
<dbReference type="GO" id="GO:0033188">
    <property type="term" value="F:sphingomyelin synthase activity"/>
    <property type="evidence" value="ECO:0007669"/>
    <property type="project" value="TreeGrafter"/>
</dbReference>
<dbReference type="CDD" id="cd01610">
    <property type="entry name" value="PAP2_like"/>
    <property type="match status" value="1"/>
</dbReference>
<dbReference type="PANTHER" id="PTHR21290:SF24">
    <property type="entry name" value="PHOSPHATIDYLCHOLINE:CERAMIDE CHOLINEPHOSPHOTRANSFERASE 2"/>
    <property type="match status" value="1"/>
</dbReference>
<evidence type="ECO:0000256" key="9">
    <source>
        <dbReference type="ARBA" id="ARBA00023136"/>
    </source>
</evidence>
<evidence type="ECO:0000256" key="7">
    <source>
        <dbReference type="ARBA" id="ARBA00022989"/>
    </source>
</evidence>
<dbReference type="GO" id="GO:0000139">
    <property type="term" value="C:Golgi membrane"/>
    <property type="evidence" value="ECO:0007669"/>
    <property type="project" value="TreeGrafter"/>
</dbReference>
<dbReference type="GO" id="GO:0006686">
    <property type="term" value="P:sphingomyelin biosynthetic process"/>
    <property type="evidence" value="ECO:0007669"/>
    <property type="project" value="TreeGrafter"/>
</dbReference>
<evidence type="ECO:0000256" key="2">
    <source>
        <dbReference type="ARBA" id="ARBA00004991"/>
    </source>
</evidence>
<dbReference type="Pfam" id="PF14360">
    <property type="entry name" value="PAP2_C"/>
    <property type="match status" value="1"/>
</dbReference>
<evidence type="ECO:0000256" key="12">
    <source>
        <dbReference type="SAM" id="Phobius"/>
    </source>
</evidence>
<dbReference type="STRING" id="246437.L9KN09"/>
<dbReference type="InParanoid" id="L9KN09"/>
<feature type="region of interest" description="Disordered" evidence="11">
    <location>
        <begin position="1"/>
        <end position="48"/>
    </location>
</feature>
<evidence type="ECO:0000313" key="15">
    <source>
        <dbReference type="Proteomes" id="UP000011518"/>
    </source>
</evidence>
<protein>
    <submittedName>
        <fullName evidence="14">Phosphatidylcholine:ceramide cholinephosphotransferase 2</fullName>
    </submittedName>
</protein>
<feature type="compositionally biased region" description="Basic and acidic residues" evidence="11">
    <location>
        <begin position="1"/>
        <end position="14"/>
    </location>
</feature>
<evidence type="ECO:0000313" key="14">
    <source>
        <dbReference type="EMBL" id="ELW64128.1"/>
    </source>
</evidence>
<dbReference type="EMBL" id="KB320755">
    <property type="protein sequence ID" value="ELW64128.1"/>
    <property type="molecule type" value="Genomic_DNA"/>
</dbReference>
<feature type="transmembrane region" description="Helical" evidence="12">
    <location>
        <begin position="249"/>
        <end position="269"/>
    </location>
</feature>
<dbReference type="eggNOG" id="KOG3058">
    <property type="taxonomic scope" value="Eukaryota"/>
</dbReference>
<feature type="transmembrane region" description="Helical" evidence="12">
    <location>
        <begin position="79"/>
        <end position="100"/>
    </location>
</feature>
<dbReference type="PANTHER" id="PTHR21290">
    <property type="entry name" value="SPHINGOMYELIN SYNTHETASE"/>
    <property type="match status" value="1"/>
</dbReference>
<dbReference type="GO" id="GO:0047493">
    <property type="term" value="F:ceramide cholinephosphotransferase activity"/>
    <property type="evidence" value="ECO:0007669"/>
    <property type="project" value="TreeGrafter"/>
</dbReference>
<dbReference type="InterPro" id="IPR045221">
    <property type="entry name" value="Sphingomyelin_synth-like"/>
</dbReference>
<keyword evidence="8" id="KW-0443">Lipid metabolism</keyword>
<feature type="compositionally biased region" description="Basic and acidic residues" evidence="11">
    <location>
        <begin position="400"/>
        <end position="420"/>
    </location>
</feature>
<comment type="similarity">
    <text evidence="3">Belongs to the sphingomyelin synthase family.</text>
</comment>
<reference evidence="15" key="1">
    <citation type="submission" date="2012-07" db="EMBL/GenBank/DDBJ databases">
        <title>Genome of the Chinese tree shrew, a rising model animal genetically related to primates.</title>
        <authorList>
            <person name="Zhang G."/>
            <person name="Fan Y."/>
            <person name="Yao Y."/>
            <person name="Huang Z."/>
        </authorList>
    </citation>
    <scope>NUCLEOTIDE SEQUENCE [LARGE SCALE GENOMIC DNA]</scope>
</reference>
<evidence type="ECO:0000256" key="1">
    <source>
        <dbReference type="ARBA" id="ARBA00004141"/>
    </source>
</evidence>
<comment type="pathway">
    <text evidence="2">Sphingolipid metabolism.</text>
</comment>
<feature type="region of interest" description="Disordered" evidence="11">
    <location>
        <begin position="398"/>
        <end position="437"/>
    </location>
</feature>
<sequence>MDVIETAKLEEHMENQTNDPANTYTRPAEPIEEENKNGNGKPKTLSNGLRKATKKYPDYVQIAMPTESRNKFPLEWWKTGIAFVYALFNLVLTTVMITVVHERVPPKELSPPLPDKFFDYIDRVKWAFSVSEINGIILVGLWITQWLFLRYKSIVGRRFFFIIGTLYLYRCVTMYVTTLPVPGMHFQCAPKLNGDSQAKVQRILRLISGGGLSITGSHILCGDFLFSGHTVVLTLTYLFIKEYSPRHFWWYHLVCWLLSAAGIVCILVAHEHYTVDVVIAYYITTRLFWWYHSMANEKIPFLTTLLRGKARSEPTRSMCLCHLAKHSASRGDAKNEPTVGDVPLTREDRTREHPAYPLVMLQRNGAMWNSTAAVGSSPWKEGCSAEGEIRKGIAAYRAKGKPDAAKKGIVKAERSKKKEEEAEDKEGEDEEDDVKLF</sequence>
<dbReference type="GO" id="GO:0005789">
    <property type="term" value="C:endoplasmic reticulum membrane"/>
    <property type="evidence" value="ECO:0007669"/>
    <property type="project" value="TreeGrafter"/>
</dbReference>
<dbReference type="FunCoup" id="L9KN09">
    <property type="interactions" value="631"/>
</dbReference>
<name>L9KN09_TUPCH</name>
<evidence type="ECO:0000259" key="13">
    <source>
        <dbReference type="Pfam" id="PF14360"/>
    </source>
</evidence>
<organism evidence="14 15">
    <name type="scientific">Tupaia chinensis</name>
    <name type="common">Chinese tree shrew</name>
    <name type="synonym">Tupaia belangeri chinensis</name>
    <dbReference type="NCBI Taxonomy" id="246437"/>
    <lineage>
        <taxon>Eukaryota</taxon>
        <taxon>Metazoa</taxon>
        <taxon>Chordata</taxon>
        <taxon>Craniata</taxon>
        <taxon>Vertebrata</taxon>
        <taxon>Euteleostomi</taxon>
        <taxon>Mammalia</taxon>
        <taxon>Eutheria</taxon>
        <taxon>Euarchontoglires</taxon>
        <taxon>Scandentia</taxon>
        <taxon>Tupaiidae</taxon>
        <taxon>Tupaia</taxon>
    </lineage>
</organism>
<evidence type="ECO:0000256" key="10">
    <source>
        <dbReference type="ARBA" id="ARBA00049904"/>
    </source>
</evidence>
<evidence type="ECO:0000256" key="11">
    <source>
        <dbReference type="SAM" id="MobiDB-lite"/>
    </source>
</evidence>
<feature type="domain" description="Sphingomyelin synthase-like" evidence="13">
    <location>
        <begin position="221"/>
        <end position="293"/>
    </location>
</feature>
<evidence type="ECO:0000256" key="5">
    <source>
        <dbReference type="ARBA" id="ARBA00022692"/>
    </source>
</evidence>
<dbReference type="Proteomes" id="UP000011518">
    <property type="component" value="Unassembled WGS sequence"/>
</dbReference>
<feature type="compositionally biased region" description="Polar residues" evidence="11">
    <location>
        <begin position="15"/>
        <end position="25"/>
    </location>
</feature>
<comment type="catalytic activity">
    <reaction evidence="10">
        <text>an N-acylsphing-4-enine + a 1,2-diacyl-sn-glycero-3-phosphoethanolamine = an N-acylsphing-4-enine 1-phosphoethanolamine + a 1,2-diacyl-sn-glycerol</text>
        <dbReference type="Rhea" id="RHEA:36079"/>
        <dbReference type="ChEBI" id="CHEBI:17815"/>
        <dbReference type="ChEBI" id="CHEBI:52639"/>
        <dbReference type="ChEBI" id="CHEBI:64612"/>
        <dbReference type="ChEBI" id="CHEBI:73203"/>
    </reaction>
    <physiologicalReaction direction="left-to-right" evidence="10">
        <dbReference type="Rhea" id="RHEA:36080"/>
    </physiologicalReaction>
</comment>
<keyword evidence="7 12" id="KW-1133">Transmembrane helix</keyword>
<dbReference type="GO" id="GO:0005886">
    <property type="term" value="C:plasma membrane"/>
    <property type="evidence" value="ECO:0007669"/>
    <property type="project" value="TreeGrafter"/>
</dbReference>
<reference evidence="15" key="2">
    <citation type="journal article" date="2013" name="Nat. Commun.">
        <title>Genome of the Chinese tree shrew.</title>
        <authorList>
            <person name="Fan Y."/>
            <person name="Huang Z.Y."/>
            <person name="Cao C.C."/>
            <person name="Chen C.S."/>
            <person name="Chen Y.X."/>
            <person name="Fan D.D."/>
            <person name="He J."/>
            <person name="Hou H.L."/>
            <person name="Hu L."/>
            <person name="Hu X.T."/>
            <person name="Jiang X.T."/>
            <person name="Lai R."/>
            <person name="Lang Y.S."/>
            <person name="Liang B."/>
            <person name="Liao S.G."/>
            <person name="Mu D."/>
            <person name="Ma Y.Y."/>
            <person name="Niu Y.Y."/>
            <person name="Sun X.Q."/>
            <person name="Xia J.Q."/>
            <person name="Xiao J."/>
            <person name="Xiong Z.Q."/>
            <person name="Xu L."/>
            <person name="Yang L."/>
            <person name="Zhang Y."/>
            <person name="Zhao W."/>
            <person name="Zhao X.D."/>
            <person name="Zheng Y.T."/>
            <person name="Zhou J.M."/>
            <person name="Zhu Y.B."/>
            <person name="Zhang G.J."/>
            <person name="Wang J."/>
            <person name="Yao Y.G."/>
        </authorList>
    </citation>
    <scope>NUCLEOTIDE SEQUENCE [LARGE SCALE GENOMIC DNA]</scope>
</reference>
<keyword evidence="15" id="KW-1185">Reference proteome</keyword>
<dbReference type="AlphaFoldDB" id="L9KN09"/>
<proteinExistence type="inferred from homology"/>
<keyword evidence="6" id="KW-0746">Sphingolipid metabolism</keyword>
<feature type="transmembrane region" description="Helical" evidence="12">
    <location>
        <begin position="126"/>
        <end position="147"/>
    </location>
</feature>
<evidence type="ECO:0000256" key="4">
    <source>
        <dbReference type="ARBA" id="ARBA00022679"/>
    </source>
</evidence>
<keyword evidence="4 14" id="KW-0808">Transferase</keyword>